<evidence type="ECO:0000313" key="11">
    <source>
        <dbReference type="Proteomes" id="UP000092124"/>
    </source>
</evidence>
<proteinExistence type="predicted"/>
<feature type="non-terminal residue" evidence="10">
    <location>
        <position position="46"/>
    </location>
</feature>
<name>A0A1A6GT81_NEOLE</name>
<evidence type="ECO:0000256" key="5">
    <source>
        <dbReference type="ARBA" id="ARBA00023136"/>
    </source>
</evidence>
<feature type="domain" description="G-protein coupled receptors family 1 profile" evidence="9">
    <location>
        <begin position="1"/>
        <end position="46"/>
    </location>
</feature>
<evidence type="ECO:0000256" key="4">
    <source>
        <dbReference type="ARBA" id="ARBA00023040"/>
    </source>
</evidence>
<evidence type="ECO:0000259" key="9">
    <source>
        <dbReference type="PROSITE" id="PS50262"/>
    </source>
</evidence>
<gene>
    <name evidence="10" type="ORF">A6R68_02083</name>
</gene>
<evidence type="ECO:0000256" key="3">
    <source>
        <dbReference type="ARBA" id="ARBA00022989"/>
    </source>
</evidence>
<dbReference type="STRING" id="56216.A0A1A6GT81"/>
<dbReference type="GO" id="GO:0016020">
    <property type="term" value="C:membrane"/>
    <property type="evidence" value="ECO:0007669"/>
    <property type="project" value="UniProtKB-SubCell"/>
</dbReference>
<evidence type="ECO:0000256" key="2">
    <source>
        <dbReference type="ARBA" id="ARBA00022692"/>
    </source>
</evidence>
<dbReference type="Proteomes" id="UP000092124">
    <property type="component" value="Unassembled WGS sequence"/>
</dbReference>
<dbReference type="PROSITE" id="PS50262">
    <property type="entry name" value="G_PROTEIN_RECEP_F1_2"/>
    <property type="match status" value="1"/>
</dbReference>
<accession>A0A1A6GT81</accession>
<evidence type="ECO:0000313" key="10">
    <source>
        <dbReference type="EMBL" id="OBS69376.1"/>
    </source>
</evidence>
<comment type="subcellular location">
    <subcellularLocation>
        <location evidence="1">Membrane</location>
        <topology evidence="1">Multi-pass membrane protein</topology>
    </subcellularLocation>
</comment>
<keyword evidence="3 8" id="KW-1133">Transmembrane helix</keyword>
<evidence type="ECO:0000256" key="7">
    <source>
        <dbReference type="ARBA" id="ARBA00023224"/>
    </source>
</evidence>
<comment type="caution">
    <text evidence="10">The sequence shown here is derived from an EMBL/GenBank/DDBJ whole genome shotgun (WGS) entry which is preliminary data.</text>
</comment>
<keyword evidence="6" id="KW-0675">Receptor</keyword>
<sequence length="46" mass="5249">MTQLFADHFFGGAGIILLIAMAYDRYIAICKPLHYMTIVTPRVCSW</sequence>
<dbReference type="EMBL" id="LZPO01069224">
    <property type="protein sequence ID" value="OBS69376.1"/>
    <property type="molecule type" value="Genomic_DNA"/>
</dbReference>
<dbReference type="InterPro" id="IPR050427">
    <property type="entry name" value="Olfactory_Receptors"/>
</dbReference>
<dbReference type="AlphaFoldDB" id="A0A1A6GT81"/>
<evidence type="ECO:0000256" key="1">
    <source>
        <dbReference type="ARBA" id="ARBA00004141"/>
    </source>
</evidence>
<dbReference type="PROSITE" id="PS00237">
    <property type="entry name" value="G_PROTEIN_RECEP_F1_1"/>
    <property type="match status" value="1"/>
</dbReference>
<dbReference type="OrthoDB" id="9631331at2759"/>
<keyword evidence="4" id="KW-0297">G-protein coupled receptor</keyword>
<feature type="transmembrane region" description="Helical" evidence="8">
    <location>
        <begin position="6"/>
        <end position="23"/>
    </location>
</feature>
<dbReference type="InterPro" id="IPR000276">
    <property type="entry name" value="GPCR_Rhodpsn"/>
</dbReference>
<dbReference type="PANTHER" id="PTHR48002">
    <property type="entry name" value="OLFACTORY RECEPTOR"/>
    <property type="match status" value="1"/>
</dbReference>
<dbReference type="Pfam" id="PF00001">
    <property type="entry name" value="7tm_1"/>
    <property type="match status" value="1"/>
</dbReference>
<evidence type="ECO:0000256" key="8">
    <source>
        <dbReference type="SAM" id="Phobius"/>
    </source>
</evidence>
<keyword evidence="2 8" id="KW-0812">Transmembrane</keyword>
<dbReference type="InterPro" id="IPR017452">
    <property type="entry name" value="GPCR_Rhodpsn_7TM"/>
</dbReference>
<keyword evidence="5 8" id="KW-0472">Membrane</keyword>
<protein>
    <recommendedName>
        <fullName evidence="9">G-protein coupled receptors family 1 profile domain-containing protein</fullName>
    </recommendedName>
</protein>
<keyword evidence="11" id="KW-1185">Reference proteome</keyword>
<dbReference type="Gene3D" id="1.20.1070.10">
    <property type="entry name" value="Rhodopsin 7-helix transmembrane proteins"/>
    <property type="match status" value="1"/>
</dbReference>
<dbReference type="SUPFAM" id="SSF81321">
    <property type="entry name" value="Family A G protein-coupled receptor-like"/>
    <property type="match status" value="1"/>
</dbReference>
<dbReference type="GO" id="GO:0004930">
    <property type="term" value="F:G protein-coupled receptor activity"/>
    <property type="evidence" value="ECO:0007669"/>
    <property type="project" value="UniProtKB-KW"/>
</dbReference>
<reference evidence="10 11" key="1">
    <citation type="submission" date="2016-06" db="EMBL/GenBank/DDBJ databases">
        <title>The Draft Genome Sequence and Annotation of the Desert Woodrat Neotoma lepida.</title>
        <authorList>
            <person name="Campbell M."/>
            <person name="Oakeson K.F."/>
            <person name="Yandell M."/>
            <person name="Halpert J.R."/>
            <person name="Dearing D."/>
        </authorList>
    </citation>
    <scope>NUCLEOTIDE SEQUENCE [LARGE SCALE GENOMIC DNA]</scope>
    <source>
        <strain evidence="10">417</strain>
        <tissue evidence="10">Liver</tissue>
    </source>
</reference>
<evidence type="ECO:0000256" key="6">
    <source>
        <dbReference type="ARBA" id="ARBA00023170"/>
    </source>
</evidence>
<keyword evidence="7" id="KW-0807">Transducer</keyword>
<organism evidence="10 11">
    <name type="scientific">Neotoma lepida</name>
    <name type="common">Desert woodrat</name>
    <dbReference type="NCBI Taxonomy" id="56216"/>
    <lineage>
        <taxon>Eukaryota</taxon>
        <taxon>Metazoa</taxon>
        <taxon>Chordata</taxon>
        <taxon>Craniata</taxon>
        <taxon>Vertebrata</taxon>
        <taxon>Euteleostomi</taxon>
        <taxon>Mammalia</taxon>
        <taxon>Eutheria</taxon>
        <taxon>Euarchontoglires</taxon>
        <taxon>Glires</taxon>
        <taxon>Rodentia</taxon>
        <taxon>Myomorpha</taxon>
        <taxon>Muroidea</taxon>
        <taxon>Cricetidae</taxon>
        <taxon>Neotominae</taxon>
        <taxon>Neotoma</taxon>
    </lineage>
</organism>